<evidence type="ECO:0000256" key="4">
    <source>
        <dbReference type="ARBA" id="ARBA00022795"/>
    </source>
</evidence>
<keyword evidence="11" id="KW-0282">Flagellum</keyword>
<dbReference type="GO" id="GO:0044781">
    <property type="term" value="P:bacterial-type flagellum organization"/>
    <property type="evidence" value="ECO:0007669"/>
    <property type="project" value="UniProtKB-KW"/>
</dbReference>
<organism evidence="11 12">
    <name type="scientific">Sphingomonas pseudosanguinis</name>
    <dbReference type="NCBI Taxonomy" id="413712"/>
    <lineage>
        <taxon>Bacteria</taxon>
        <taxon>Pseudomonadati</taxon>
        <taxon>Pseudomonadota</taxon>
        <taxon>Alphaproteobacteria</taxon>
        <taxon>Sphingomonadales</taxon>
        <taxon>Sphingomonadaceae</taxon>
        <taxon>Sphingomonas</taxon>
    </lineage>
</organism>
<evidence type="ECO:0000256" key="9">
    <source>
        <dbReference type="SAM" id="MobiDB-lite"/>
    </source>
</evidence>
<evidence type="ECO:0000256" key="1">
    <source>
        <dbReference type="ARBA" id="ARBA00005322"/>
    </source>
</evidence>
<evidence type="ECO:0000256" key="2">
    <source>
        <dbReference type="ARBA" id="ARBA00017823"/>
    </source>
</evidence>
<evidence type="ECO:0000256" key="6">
    <source>
        <dbReference type="ARBA" id="ARBA00023163"/>
    </source>
</evidence>
<protein>
    <recommendedName>
        <fullName evidence="2">Negative regulator of flagellin synthesis</fullName>
    </recommendedName>
    <alternativeName>
        <fullName evidence="8">Anti-sigma-28 factor</fullName>
    </alternativeName>
</protein>
<dbReference type="SUPFAM" id="SSF101498">
    <property type="entry name" value="Anti-sigma factor FlgM"/>
    <property type="match status" value="1"/>
</dbReference>
<dbReference type="AlphaFoldDB" id="A0A7W6A5R6"/>
<dbReference type="NCBIfam" id="TIGR03824">
    <property type="entry name" value="FlgM_jcvi"/>
    <property type="match status" value="1"/>
</dbReference>
<keyword evidence="4" id="KW-1005">Bacterial flagellum biogenesis</keyword>
<dbReference type="GO" id="GO:0045892">
    <property type="term" value="P:negative regulation of DNA-templated transcription"/>
    <property type="evidence" value="ECO:0007669"/>
    <property type="project" value="InterPro"/>
</dbReference>
<evidence type="ECO:0000259" key="10">
    <source>
        <dbReference type="Pfam" id="PF04316"/>
    </source>
</evidence>
<dbReference type="Proteomes" id="UP000538670">
    <property type="component" value="Unassembled WGS sequence"/>
</dbReference>
<reference evidence="11 12" key="1">
    <citation type="submission" date="2020-08" db="EMBL/GenBank/DDBJ databases">
        <title>Genomic Encyclopedia of Type Strains, Phase IV (KMG-IV): sequencing the most valuable type-strain genomes for metagenomic binning, comparative biology and taxonomic classification.</title>
        <authorList>
            <person name="Goeker M."/>
        </authorList>
    </citation>
    <scope>NUCLEOTIDE SEQUENCE [LARGE SCALE GENOMIC DNA]</scope>
    <source>
        <strain evidence="11 12">DSM 19512</strain>
    </source>
</reference>
<dbReference type="EMBL" id="JACIDH010000001">
    <property type="protein sequence ID" value="MBB3877667.1"/>
    <property type="molecule type" value="Genomic_DNA"/>
</dbReference>
<sequence>MSRPSALAADSQTGFTPAKTMGDMSGVGNLARTLAAQPPVDQDRVAAIKKAIADGNFPILPATIADQMIALKLDWNGK</sequence>
<keyword evidence="12" id="KW-1185">Reference proteome</keyword>
<comment type="caution">
    <text evidence="11">The sequence shown here is derived from an EMBL/GenBank/DDBJ whole genome shotgun (WGS) entry which is preliminary data.</text>
</comment>
<feature type="region of interest" description="Disordered" evidence="9">
    <location>
        <begin position="1"/>
        <end position="22"/>
    </location>
</feature>
<dbReference type="Pfam" id="PF04316">
    <property type="entry name" value="FlgM"/>
    <property type="match status" value="1"/>
</dbReference>
<dbReference type="InterPro" id="IPR035890">
    <property type="entry name" value="Anti-sigma-28_factor_FlgM_sf"/>
</dbReference>
<keyword evidence="11" id="KW-0969">Cilium</keyword>
<dbReference type="InterPro" id="IPR031316">
    <property type="entry name" value="FlgM_C"/>
</dbReference>
<keyword evidence="6" id="KW-0804">Transcription</keyword>
<keyword evidence="11" id="KW-0966">Cell projection</keyword>
<evidence type="ECO:0000313" key="12">
    <source>
        <dbReference type="Proteomes" id="UP000538670"/>
    </source>
</evidence>
<evidence type="ECO:0000256" key="8">
    <source>
        <dbReference type="ARBA" id="ARBA00030117"/>
    </source>
</evidence>
<keyword evidence="3" id="KW-0678">Repressor</keyword>
<comment type="function">
    <text evidence="7">Responsible for the coupling of flagellin expression to flagellar assembly by preventing expression of the flagellin genes when a component of the middle class of proteins is defective. It negatively regulates flagellar genes by inhibiting the activity of FliA by directly binding to FliA.</text>
</comment>
<accession>A0A7W6A5R6</accession>
<name>A0A7W6A5R6_9SPHN</name>
<evidence type="ECO:0000256" key="5">
    <source>
        <dbReference type="ARBA" id="ARBA00023015"/>
    </source>
</evidence>
<dbReference type="RefSeq" id="WP_420854077.1">
    <property type="nucleotide sequence ID" value="NZ_CP189888.1"/>
</dbReference>
<proteinExistence type="inferred from homology"/>
<dbReference type="InterPro" id="IPR007412">
    <property type="entry name" value="FlgM"/>
</dbReference>
<evidence type="ECO:0000313" key="11">
    <source>
        <dbReference type="EMBL" id="MBB3877667.1"/>
    </source>
</evidence>
<evidence type="ECO:0000256" key="3">
    <source>
        <dbReference type="ARBA" id="ARBA00022491"/>
    </source>
</evidence>
<comment type="similarity">
    <text evidence="1">Belongs to the FlgM family.</text>
</comment>
<feature type="domain" description="Anti-sigma-28 factor FlgM C-terminal" evidence="10">
    <location>
        <begin position="29"/>
        <end position="69"/>
    </location>
</feature>
<keyword evidence="5" id="KW-0805">Transcription regulation</keyword>
<evidence type="ECO:0000256" key="7">
    <source>
        <dbReference type="ARBA" id="ARBA00024739"/>
    </source>
</evidence>
<gene>
    <name evidence="11" type="ORF">GGR48_000070</name>
</gene>